<gene>
    <name evidence="2" type="ORF">HOLleu_04489</name>
</gene>
<keyword evidence="1" id="KW-0812">Transmembrane</keyword>
<dbReference type="Gene3D" id="2.10.50.10">
    <property type="entry name" value="Tumor Necrosis Factor Receptor, subunit A, domain 2"/>
    <property type="match status" value="1"/>
</dbReference>
<accession>A0A9Q1CTD0</accession>
<dbReference type="OrthoDB" id="27267at2759"/>
<evidence type="ECO:0008006" key="4">
    <source>
        <dbReference type="Google" id="ProtNLM"/>
    </source>
</evidence>
<feature type="transmembrane region" description="Helical" evidence="1">
    <location>
        <begin position="581"/>
        <end position="599"/>
    </location>
</feature>
<dbReference type="SMART" id="SM01411">
    <property type="entry name" value="Ephrin_rec_like"/>
    <property type="match status" value="1"/>
</dbReference>
<proteinExistence type="predicted"/>
<feature type="transmembrane region" description="Helical" evidence="1">
    <location>
        <begin position="390"/>
        <end position="413"/>
    </location>
</feature>
<keyword evidence="1" id="KW-1133">Transmembrane helix</keyword>
<evidence type="ECO:0000313" key="2">
    <source>
        <dbReference type="EMBL" id="KAJ8051063.1"/>
    </source>
</evidence>
<protein>
    <recommendedName>
        <fullName evidence="4">Tyrosine-protein kinase ephrin type A/B receptor-like domain-containing protein</fullName>
    </recommendedName>
</protein>
<feature type="transmembrane region" description="Helical" evidence="1">
    <location>
        <begin position="240"/>
        <end position="258"/>
    </location>
</feature>
<sequence length="634" mass="73359">MFAPTFEVNYLLSKEFEQEGFSCDKNYRCFLCPRGTYIRENNCTECPQGGFYQDEIGAISNGHDETGCKKCPDGKFVQEGRGVSLRDCKPCPAGTNKKINAGYRACFCLQNYARNYRFGPCSICLDKGTNCSRRDYKTFQKGFFWSWNFQNANVTSYKKFVKNLKTENYTVDSNTKYEGDFPRAFECPRQTSCINTEDDLDVRCSKGYRGWLCSKCDQKFYPVFNSCLPCPRSEWLCIEVAFICCFCVIIWAVVFRLYKQERKLTRQGRSLLDIIISRGKLVLGFYQVVGEFFESVHDVNWPTAIKFIGKFVSLIELNIFRVIFRPKCVDENLQLNPKIEFMIGIMFPCTIISLSFVLYYIMKARYKYKTRSTWTSECVYIYTKKLRSSLWTGVIILLFVTYPSICTTVFQLYHGACKKFCLDMNNTTCEKRLRSDYDIVCTDLEIYHIFAYLSTVVYVIGFPVALFLLLKTRVKFSSLHGIPGPLYAINEGTGGNLPNPVDDSFIQRSYPVWMEFLCENYKPQFWYWEIVELARKVTQTVLITLLGWDNAITVVLTIAISVLFLMLHARYRPMKSTIEQLLQMFSLTAILANLFVAMMDIPDEQDDRMTVALIILNVSVLAIVVGKRFSLNNF</sequence>
<dbReference type="EMBL" id="JAIZAY010000001">
    <property type="protein sequence ID" value="KAJ8051063.1"/>
    <property type="molecule type" value="Genomic_DNA"/>
</dbReference>
<feature type="transmembrane region" description="Helical" evidence="1">
    <location>
        <begin position="545"/>
        <end position="569"/>
    </location>
</feature>
<comment type="caution">
    <text evidence="2">The sequence shown here is derived from an EMBL/GenBank/DDBJ whole genome shotgun (WGS) entry which is preliminary data.</text>
</comment>
<reference evidence="2" key="1">
    <citation type="submission" date="2021-10" db="EMBL/GenBank/DDBJ databases">
        <title>Tropical sea cucumber genome reveals ecological adaptation and Cuvierian tubules defense mechanism.</title>
        <authorList>
            <person name="Chen T."/>
        </authorList>
    </citation>
    <scope>NUCLEOTIDE SEQUENCE</scope>
    <source>
        <strain evidence="2">Nanhai2018</strain>
        <tissue evidence="2">Muscle</tissue>
    </source>
</reference>
<dbReference type="PANTHER" id="PTHR11319:SF35">
    <property type="entry name" value="OUTER MEMBRANE PROTEIN PMPC-RELATED"/>
    <property type="match status" value="1"/>
</dbReference>
<dbReference type="Proteomes" id="UP001152320">
    <property type="component" value="Chromosome 1"/>
</dbReference>
<organism evidence="2 3">
    <name type="scientific">Holothuria leucospilota</name>
    <name type="common">Black long sea cucumber</name>
    <name type="synonym">Mertensiothuria leucospilota</name>
    <dbReference type="NCBI Taxonomy" id="206669"/>
    <lineage>
        <taxon>Eukaryota</taxon>
        <taxon>Metazoa</taxon>
        <taxon>Echinodermata</taxon>
        <taxon>Eleutherozoa</taxon>
        <taxon>Echinozoa</taxon>
        <taxon>Holothuroidea</taxon>
        <taxon>Aspidochirotacea</taxon>
        <taxon>Aspidochirotida</taxon>
        <taxon>Holothuriidae</taxon>
        <taxon>Holothuria</taxon>
    </lineage>
</organism>
<evidence type="ECO:0000313" key="3">
    <source>
        <dbReference type="Proteomes" id="UP001152320"/>
    </source>
</evidence>
<feature type="transmembrane region" description="Helical" evidence="1">
    <location>
        <begin position="449"/>
        <end position="470"/>
    </location>
</feature>
<dbReference type="PANTHER" id="PTHR11319">
    <property type="entry name" value="G PROTEIN-COUPLED RECEPTOR-RELATED"/>
    <property type="match status" value="1"/>
</dbReference>
<feature type="transmembrane region" description="Helical" evidence="1">
    <location>
        <begin position="341"/>
        <end position="362"/>
    </location>
</feature>
<feature type="transmembrane region" description="Helical" evidence="1">
    <location>
        <begin position="611"/>
        <end position="629"/>
    </location>
</feature>
<keyword evidence="1" id="KW-0472">Membrane</keyword>
<keyword evidence="3" id="KW-1185">Reference proteome</keyword>
<evidence type="ECO:0000256" key="1">
    <source>
        <dbReference type="SAM" id="Phobius"/>
    </source>
</evidence>
<name>A0A9Q1CTD0_HOLLE</name>
<dbReference type="AlphaFoldDB" id="A0A9Q1CTD0"/>